<feature type="compositionally biased region" description="Pro residues" evidence="2">
    <location>
        <begin position="233"/>
        <end position="242"/>
    </location>
</feature>
<organism evidence="3 4">
    <name type="scientific">Microcella frigidaquae</name>
    <dbReference type="NCBI Taxonomy" id="424758"/>
    <lineage>
        <taxon>Bacteria</taxon>
        <taxon>Bacillati</taxon>
        <taxon>Actinomycetota</taxon>
        <taxon>Actinomycetes</taxon>
        <taxon>Micrococcales</taxon>
        <taxon>Microbacteriaceae</taxon>
        <taxon>Microcella</taxon>
    </lineage>
</organism>
<keyword evidence="4" id="KW-1185">Reference proteome</keyword>
<feature type="compositionally biased region" description="Pro residues" evidence="2">
    <location>
        <begin position="209"/>
        <end position="219"/>
    </location>
</feature>
<dbReference type="AlphaFoldDB" id="A0A840X9D3"/>
<keyword evidence="1" id="KW-0175">Coiled coil</keyword>
<dbReference type="Proteomes" id="UP000552883">
    <property type="component" value="Unassembled WGS sequence"/>
</dbReference>
<feature type="compositionally biased region" description="Low complexity" evidence="2">
    <location>
        <begin position="220"/>
        <end position="232"/>
    </location>
</feature>
<evidence type="ECO:0000256" key="1">
    <source>
        <dbReference type="SAM" id="Coils"/>
    </source>
</evidence>
<comment type="caution">
    <text evidence="3">The sequence shown here is derived from an EMBL/GenBank/DDBJ whole genome shotgun (WGS) entry which is preliminary data.</text>
</comment>
<evidence type="ECO:0000256" key="2">
    <source>
        <dbReference type="SAM" id="MobiDB-lite"/>
    </source>
</evidence>
<feature type="region of interest" description="Disordered" evidence="2">
    <location>
        <begin position="207"/>
        <end position="242"/>
    </location>
</feature>
<name>A0A840X9D3_9MICO</name>
<accession>A0A840X9D3</accession>
<feature type="coiled-coil region" evidence="1">
    <location>
        <begin position="50"/>
        <end position="80"/>
    </location>
</feature>
<evidence type="ECO:0008006" key="5">
    <source>
        <dbReference type="Google" id="ProtNLM"/>
    </source>
</evidence>
<evidence type="ECO:0000313" key="4">
    <source>
        <dbReference type="Proteomes" id="UP000552883"/>
    </source>
</evidence>
<sequence>MNSASTRVWSFATVLLIIVVVALGWFLGISPKLAEAARFDSDRLAVQAQNEVTRAAIAQLEADFERIEELRSELALLRAEFPTQAEYDDAVQEFITTILAEDLVLQNLQINEPSPTTAAVLGPDEVVPEPEIDGTGVLPAGSLLLVSVSITVFGPLDATLAFIDELQRSPRFGVIPTATFAADGGDGGGETTITLNIYVISGEDLVEVPPVPEPEPTATPTPGATDPAATPTPGAPTPTPTP</sequence>
<dbReference type="RefSeq" id="WP_183321912.1">
    <property type="nucleotide sequence ID" value="NZ_BAAANZ010000006.1"/>
</dbReference>
<dbReference type="EMBL" id="JACHBS010000001">
    <property type="protein sequence ID" value="MBB5617804.1"/>
    <property type="molecule type" value="Genomic_DNA"/>
</dbReference>
<gene>
    <name evidence="3" type="ORF">BJ959_001300</name>
</gene>
<protein>
    <recommendedName>
        <fullName evidence="5">Tfp pilus assembly protein PilO</fullName>
    </recommendedName>
</protein>
<evidence type="ECO:0000313" key="3">
    <source>
        <dbReference type="EMBL" id="MBB5617804.1"/>
    </source>
</evidence>
<proteinExistence type="predicted"/>
<reference evidence="3 4" key="1">
    <citation type="submission" date="2020-08" db="EMBL/GenBank/DDBJ databases">
        <title>Sequencing the genomes of 1000 actinobacteria strains.</title>
        <authorList>
            <person name="Klenk H.-P."/>
        </authorList>
    </citation>
    <scope>NUCLEOTIDE SEQUENCE [LARGE SCALE GENOMIC DNA]</scope>
    <source>
        <strain evidence="3 4">DSM 23889</strain>
    </source>
</reference>